<dbReference type="RefSeq" id="WP_308894833.1">
    <property type="nucleotide sequence ID" value="NZ_CP133218.1"/>
</dbReference>
<dbReference type="Proteomes" id="UP001236657">
    <property type="component" value="Chromosome"/>
</dbReference>
<accession>A0ABY9MQ90</accession>
<name>A0ABY9MQ90_9GAMM</name>
<dbReference type="InterPro" id="IPR036291">
    <property type="entry name" value="NAD(P)-bd_dom_sf"/>
</dbReference>
<protein>
    <submittedName>
        <fullName evidence="1">Uncharacterized protein</fullName>
    </submittedName>
</protein>
<dbReference type="EMBL" id="CP133218">
    <property type="protein sequence ID" value="WML90396.1"/>
    <property type="molecule type" value="Genomic_DNA"/>
</dbReference>
<organism evidence="1 2">
    <name type="scientific">Thiothrix lacustris</name>
    <dbReference type="NCBI Taxonomy" id="525917"/>
    <lineage>
        <taxon>Bacteria</taxon>
        <taxon>Pseudomonadati</taxon>
        <taxon>Pseudomonadota</taxon>
        <taxon>Gammaproteobacteria</taxon>
        <taxon>Thiotrichales</taxon>
        <taxon>Thiotrichaceae</taxon>
        <taxon>Thiothrix</taxon>
    </lineage>
</organism>
<gene>
    <name evidence="1" type="ORF">RCF98_15670</name>
</gene>
<proteinExistence type="predicted"/>
<evidence type="ECO:0000313" key="1">
    <source>
        <dbReference type="EMBL" id="WML90396.1"/>
    </source>
</evidence>
<sequence length="49" mass="5514">MGKRAIAQRLCGNLQVDISKTRDLLGWVPPLSVDEAMQKTAQAYLQSRR</sequence>
<evidence type="ECO:0000313" key="2">
    <source>
        <dbReference type="Proteomes" id="UP001236657"/>
    </source>
</evidence>
<keyword evidence="2" id="KW-1185">Reference proteome</keyword>
<reference evidence="1 2" key="1">
    <citation type="submission" date="2023-08" db="EMBL/GenBank/DDBJ databases">
        <title>New molecular markers tilS and rpoB for phylogenetic and monitoring studies of the genus Thiothrix biodiversity.</title>
        <authorList>
            <person name="Ravin N.V."/>
            <person name="Smolyakov D."/>
            <person name="Markov N.D."/>
            <person name="Beletsky A.V."/>
            <person name="Mardanov A.V."/>
            <person name="Rudenko T.S."/>
            <person name="Grabovich M.Y."/>
        </authorList>
    </citation>
    <scope>NUCLEOTIDE SEQUENCE [LARGE SCALE GENOMIC DNA]</scope>
    <source>
        <strain evidence="1 2">MK1</strain>
    </source>
</reference>
<dbReference type="SUPFAM" id="SSF51735">
    <property type="entry name" value="NAD(P)-binding Rossmann-fold domains"/>
    <property type="match status" value="1"/>
</dbReference>